<protein>
    <submittedName>
        <fullName evidence="1">Uncharacterized protein</fullName>
    </submittedName>
</protein>
<evidence type="ECO:0000313" key="1">
    <source>
        <dbReference type="EMBL" id="MBO3664031.1"/>
    </source>
</evidence>
<dbReference type="AlphaFoldDB" id="A0A939QSV0"/>
<accession>A0A939QSV0</accession>
<name>A0A939QSV0_9MICO</name>
<evidence type="ECO:0000313" key="2">
    <source>
        <dbReference type="Proteomes" id="UP000680132"/>
    </source>
</evidence>
<proteinExistence type="predicted"/>
<reference evidence="1" key="1">
    <citation type="submission" date="2021-03" db="EMBL/GenBank/DDBJ databases">
        <title>Microbacterium sp. nov., a novel actinobacterium isolated from cow dung.</title>
        <authorList>
            <person name="Zhang L."/>
        </authorList>
    </citation>
    <scope>NUCLEOTIDE SEQUENCE</scope>
    <source>
        <strain evidence="1">NEAU-LLB</strain>
    </source>
</reference>
<gene>
    <name evidence="1" type="ORF">J5V96_10970</name>
</gene>
<dbReference type="EMBL" id="JAGFOA010000004">
    <property type="protein sequence ID" value="MBO3664031.1"/>
    <property type="molecule type" value="Genomic_DNA"/>
</dbReference>
<organism evidence="1 2">
    <name type="scientific">Microbacterium stercoris</name>
    <dbReference type="NCBI Taxonomy" id="2820289"/>
    <lineage>
        <taxon>Bacteria</taxon>
        <taxon>Bacillati</taxon>
        <taxon>Actinomycetota</taxon>
        <taxon>Actinomycetes</taxon>
        <taxon>Micrococcales</taxon>
        <taxon>Microbacteriaceae</taxon>
        <taxon>Microbacterium</taxon>
    </lineage>
</organism>
<comment type="caution">
    <text evidence="1">The sequence shown here is derived from an EMBL/GenBank/DDBJ whole genome shotgun (WGS) entry which is preliminary data.</text>
</comment>
<dbReference type="Proteomes" id="UP000680132">
    <property type="component" value="Unassembled WGS sequence"/>
</dbReference>
<keyword evidence="2" id="KW-1185">Reference proteome</keyword>
<dbReference type="RefSeq" id="WP_208503726.1">
    <property type="nucleotide sequence ID" value="NZ_JAGFOA010000004.1"/>
</dbReference>
<sequence>MAGTTRRAPSVAVGTHHLALVDLRPNGLPRTGRTGHGAGDVESLVFAGEVVELEDDEIGLSAVHAGMRTQVVDDAVEVALPMQLLQFVASLAGDRHGLTVEEATDIRSGESARPLVGRLPGHPRFRRSQALPSAVRRA</sequence>